<dbReference type="Pfam" id="PF17384">
    <property type="entry name" value="DUF150_C"/>
    <property type="match status" value="1"/>
</dbReference>
<keyword evidence="1 3" id="KW-0963">Cytoplasm</keyword>
<name>A0ABN6FGE2_SINCY</name>
<comment type="subcellular location">
    <subcellularLocation>
        <location evidence="3">Cytoplasm</location>
    </subcellularLocation>
</comment>
<evidence type="ECO:0000259" key="6">
    <source>
        <dbReference type="Pfam" id="PF17384"/>
    </source>
</evidence>
<feature type="domain" description="Ribosome maturation factor RimP C-terminal" evidence="6">
    <location>
        <begin position="111"/>
        <end position="183"/>
    </location>
</feature>
<dbReference type="Gene3D" id="3.30.300.70">
    <property type="entry name" value="RimP-like superfamily, N-terminal"/>
    <property type="match status" value="1"/>
</dbReference>
<dbReference type="Proteomes" id="UP001319861">
    <property type="component" value="Chromosome"/>
</dbReference>
<dbReference type="SUPFAM" id="SSF74942">
    <property type="entry name" value="YhbC-like, C-terminal domain"/>
    <property type="match status" value="1"/>
</dbReference>
<dbReference type="SUPFAM" id="SSF75420">
    <property type="entry name" value="YhbC-like, N-terminal domain"/>
    <property type="match status" value="1"/>
</dbReference>
<evidence type="ECO:0000313" key="8">
    <source>
        <dbReference type="Proteomes" id="UP001319861"/>
    </source>
</evidence>
<accession>A0ABN6FGE2</accession>
<dbReference type="InterPro" id="IPR028989">
    <property type="entry name" value="RimP_N"/>
</dbReference>
<evidence type="ECO:0000256" key="2">
    <source>
        <dbReference type="ARBA" id="ARBA00022517"/>
    </source>
</evidence>
<feature type="compositionally biased region" description="Basic and acidic residues" evidence="4">
    <location>
        <begin position="17"/>
        <end position="29"/>
    </location>
</feature>
<proteinExistence type="inferred from homology"/>
<dbReference type="InterPro" id="IPR035956">
    <property type="entry name" value="RimP_N_sf"/>
</dbReference>
<keyword evidence="8" id="KW-1185">Reference proteome</keyword>
<dbReference type="InterPro" id="IPR028998">
    <property type="entry name" value="RimP_C"/>
</dbReference>
<keyword evidence="2 3" id="KW-0690">Ribosome biogenesis</keyword>
<evidence type="ECO:0000256" key="1">
    <source>
        <dbReference type="ARBA" id="ARBA00022490"/>
    </source>
</evidence>
<feature type="region of interest" description="Disordered" evidence="4">
    <location>
        <begin position="187"/>
        <end position="213"/>
    </location>
</feature>
<sequence length="213" mass="23011">MSEPDLPSRDAPTQAEQDQRAGGEESRLHTLLEPAVEARGLVLEGVTVKAAGRHRTVHVVVDLSDDQTGGVGLDLIAELSRELSDVMDADPEGDTRPYDLEVSSPGVSRPLTEVRHWRRARGRLVKVNVIGEENVTGRLREVTDTGIVVVPDLPAKKGVKPKPGEPLELPFEKVRSGRVEIEFTHLGDVPDDAAPDHAASGADHHDTDNAEEA</sequence>
<comment type="similarity">
    <text evidence="3">Belongs to the RimP family.</text>
</comment>
<feature type="region of interest" description="Disordered" evidence="4">
    <location>
        <begin position="1"/>
        <end position="29"/>
    </location>
</feature>
<reference evidence="7 8" key="1">
    <citation type="journal article" date="2021" name="J. Biosci. Bioeng.">
        <title>Identification and characterization of a chc gene cluster responsible for the aromatization pathway of cyclohexanecarboxylate degradation in Sinomonas cyclohexanicum ATCC 51369.</title>
        <authorList>
            <person name="Yamamoto T."/>
            <person name="Hasegawa Y."/>
            <person name="Lau P.C.K."/>
            <person name="Iwaki H."/>
        </authorList>
    </citation>
    <scope>NUCLEOTIDE SEQUENCE [LARGE SCALE GENOMIC DNA]</scope>
    <source>
        <strain evidence="7 8">ATCC 51369</strain>
    </source>
</reference>
<evidence type="ECO:0000313" key="7">
    <source>
        <dbReference type="EMBL" id="BCT75731.1"/>
    </source>
</evidence>
<evidence type="ECO:0000256" key="3">
    <source>
        <dbReference type="HAMAP-Rule" id="MF_01077"/>
    </source>
</evidence>
<dbReference type="PANTHER" id="PTHR33867">
    <property type="entry name" value="RIBOSOME MATURATION FACTOR RIMP"/>
    <property type="match status" value="1"/>
</dbReference>
<dbReference type="CDD" id="cd01734">
    <property type="entry name" value="YlxS_C"/>
    <property type="match status" value="1"/>
</dbReference>
<feature type="compositionally biased region" description="Basic and acidic residues" evidence="4">
    <location>
        <begin position="202"/>
        <end position="213"/>
    </location>
</feature>
<feature type="domain" description="Ribosome maturation factor RimP N-terminal" evidence="5">
    <location>
        <begin position="31"/>
        <end position="107"/>
    </location>
</feature>
<dbReference type="HAMAP" id="MF_01077">
    <property type="entry name" value="RimP"/>
    <property type="match status" value="1"/>
</dbReference>
<dbReference type="EMBL" id="AP024525">
    <property type="protein sequence ID" value="BCT75731.1"/>
    <property type="molecule type" value="Genomic_DNA"/>
</dbReference>
<dbReference type="InterPro" id="IPR003728">
    <property type="entry name" value="Ribosome_maturation_RimP"/>
</dbReference>
<dbReference type="RefSeq" id="WP_229232448.1">
    <property type="nucleotide sequence ID" value="NZ_AP024525.1"/>
</dbReference>
<organism evidence="7 8">
    <name type="scientific">Sinomonas cyclohexanicum</name>
    <name type="common">Corynebacterium cyclohexanicum</name>
    <dbReference type="NCBI Taxonomy" id="322009"/>
    <lineage>
        <taxon>Bacteria</taxon>
        <taxon>Bacillati</taxon>
        <taxon>Actinomycetota</taxon>
        <taxon>Actinomycetes</taxon>
        <taxon>Micrococcales</taxon>
        <taxon>Micrococcaceae</taxon>
        <taxon>Sinomonas</taxon>
    </lineage>
</organism>
<dbReference type="PANTHER" id="PTHR33867:SF1">
    <property type="entry name" value="RIBOSOME MATURATION FACTOR RIMP"/>
    <property type="match status" value="1"/>
</dbReference>
<evidence type="ECO:0000256" key="4">
    <source>
        <dbReference type="SAM" id="MobiDB-lite"/>
    </source>
</evidence>
<evidence type="ECO:0000259" key="5">
    <source>
        <dbReference type="Pfam" id="PF02576"/>
    </source>
</evidence>
<comment type="function">
    <text evidence="3">Required for maturation of 30S ribosomal subunits.</text>
</comment>
<gene>
    <name evidence="3" type="primary">rimP</name>
    <name evidence="7" type="ORF">SCMU_15730</name>
</gene>
<protein>
    <recommendedName>
        <fullName evidence="3">Ribosome maturation factor RimP</fullName>
    </recommendedName>
</protein>
<dbReference type="InterPro" id="IPR036847">
    <property type="entry name" value="RimP_C_sf"/>
</dbReference>
<dbReference type="Pfam" id="PF02576">
    <property type="entry name" value="RimP_N"/>
    <property type="match status" value="1"/>
</dbReference>